<dbReference type="PANTHER" id="PTHR21301">
    <property type="entry name" value="REVERSE TRANSCRIPTASE"/>
    <property type="match status" value="1"/>
</dbReference>
<organism evidence="4 5">
    <name type="scientific">Didymodactylos carnosus</name>
    <dbReference type="NCBI Taxonomy" id="1234261"/>
    <lineage>
        <taxon>Eukaryota</taxon>
        <taxon>Metazoa</taxon>
        <taxon>Spiralia</taxon>
        <taxon>Gnathifera</taxon>
        <taxon>Rotifera</taxon>
        <taxon>Eurotatoria</taxon>
        <taxon>Bdelloidea</taxon>
        <taxon>Philodinida</taxon>
        <taxon>Philodinidae</taxon>
        <taxon>Didymodactylos</taxon>
    </lineage>
</organism>
<evidence type="ECO:0000313" key="3">
    <source>
        <dbReference type="EMBL" id="CAF1038123.1"/>
    </source>
</evidence>
<comment type="caution">
    <text evidence="4">The sequence shown here is derived from an EMBL/GenBank/DDBJ whole genome shotgun (WGS) entry which is preliminary data.</text>
</comment>
<feature type="compositionally biased region" description="Low complexity" evidence="1">
    <location>
        <begin position="340"/>
        <end position="350"/>
    </location>
</feature>
<feature type="domain" description="Helix-turn-helix" evidence="2">
    <location>
        <begin position="85"/>
        <end position="143"/>
    </location>
</feature>
<dbReference type="PANTHER" id="PTHR21301:SF10">
    <property type="entry name" value="REVERSE TRANSCRIPTASE DOMAIN-CONTAINING PROTEIN"/>
    <property type="match status" value="1"/>
</dbReference>
<evidence type="ECO:0000256" key="1">
    <source>
        <dbReference type="SAM" id="MobiDB-lite"/>
    </source>
</evidence>
<reference evidence="4" key="1">
    <citation type="submission" date="2021-02" db="EMBL/GenBank/DDBJ databases">
        <authorList>
            <person name="Nowell W R."/>
        </authorList>
    </citation>
    <scope>NUCLEOTIDE SEQUENCE</scope>
</reference>
<feature type="compositionally biased region" description="Polar residues" evidence="1">
    <location>
        <begin position="322"/>
        <end position="332"/>
    </location>
</feature>
<dbReference type="Proteomes" id="UP000682733">
    <property type="component" value="Unassembled WGS sequence"/>
</dbReference>
<dbReference type="Pfam" id="PF26215">
    <property type="entry name" value="HTH_animal"/>
    <property type="match status" value="1"/>
</dbReference>
<evidence type="ECO:0000313" key="5">
    <source>
        <dbReference type="Proteomes" id="UP000682733"/>
    </source>
</evidence>
<feature type="compositionally biased region" description="Basic and acidic residues" evidence="1">
    <location>
        <begin position="352"/>
        <end position="365"/>
    </location>
</feature>
<dbReference type="EMBL" id="CAJNOK010007567">
    <property type="protein sequence ID" value="CAF1038123.1"/>
    <property type="molecule type" value="Genomic_DNA"/>
</dbReference>
<sequence length="479" mass="55477">MSKLERVGVCLWLRYVDDTFVLIERDTQIQDIVDILNNFHLNIKFTFEVEQNDQLPFLDVNVIRTTEGTKFETTVFRKKTFTGLMIKWSSFVPFEYKKAAVVSMVQRALLICSNYFLLSSEFENIRHIAEQNGYPLSFVNTRIGIGLTKWLIKNNVEETNMLAEPSRKKMYVELPYVGNGTSVLQKKLKVLSGRIRPDVELRFYSKPPPSSQSFFQLKDKIPKHLQSDIVYMAKCDDCDDSYVGKTERQGLRRLQEHGAPKQLFDELGFQWMYDEEGSDDKKDSTDEMQDSIGPIRRRKKVKAVTPYSAPRRSSRLRDKQLRMSQATETIDTQLFVPQLNSTTTNRNSASSDDDKRAKSSLAKHENETGHKIGWKNFQVIDHDNHSYYLLIKESLMIKKLQPKLNCTTHSVPMIIFPEDFIDKTLMFEHEQDLIERLANELAHYLQEDAKACTGDQAEKLAEWANKLFGIANKLRQPCG</sequence>
<dbReference type="Proteomes" id="UP000677228">
    <property type="component" value="Unassembled WGS sequence"/>
</dbReference>
<evidence type="ECO:0000259" key="2">
    <source>
        <dbReference type="Pfam" id="PF26215"/>
    </source>
</evidence>
<dbReference type="AlphaFoldDB" id="A0A8S2JFP6"/>
<dbReference type="EMBL" id="CAJOBA010007578">
    <property type="protein sequence ID" value="CAF3806278.1"/>
    <property type="molecule type" value="Genomic_DNA"/>
</dbReference>
<protein>
    <recommendedName>
        <fullName evidence="2">Helix-turn-helix domain-containing protein</fullName>
    </recommendedName>
</protein>
<feature type="region of interest" description="Disordered" evidence="1">
    <location>
        <begin position="298"/>
        <end position="365"/>
    </location>
</feature>
<evidence type="ECO:0000313" key="4">
    <source>
        <dbReference type="EMBL" id="CAF3806278.1"/>
    </source>
</evidence>
<dbReference type="InterPro" id="IPR058912">
    <property type="entry name" value="HTH_animal"/>
</dbReference>
<name>A0A8S2JFP6_9BILA</name>
<accession>A0A8S2JFP6</accession>
<gene>
    <name evidence="3" type="ORF">OVA965_LOCUS16339</name>
    <name evidence="4" type="ORF">TMI583_LOCUS16348</name>
</gene>
<proteinExistence type="predicted"/>